<dbReference type="AlphaFoldDB" id="V4Q4N3"/>
<dbReference type="EMBL" id="AOFQ01000059">
    <property type="protein sequence ID" value="ESQ97659.1"/>
    <property type="molecule type" value="Genomic_DNA"/>
</dbReference>
<dbReference type="InterPro" id="IPR029032">
    <property type="entry name" value="AhpD-like"/>
</dbReference>
<reference evidence="2 3" key="1">
    <citation type="submission" date="2013-07" db="EMBL/GenBank/DDBJ databases">
        <authorList>
            <person name="Schaap P.J."/>
            <person name="Mehboob F."/>
            <person name="Oosterkamp M.J."/>
            <person name="de Vos W.M."/>
            <person name="Stams A.J.M."/>
            <person name="Koehorst J.J."/>
        </authorList>
    </citation>
    <scope>NUCLEOTIDE SEQUENCE [LARGE SCALE GENOMIC DNA]</scope>
    <source>
        <strain evidence="2 3">AW-1</strain>
    </source>
</reference>
<dbReference type="Gene3D" id="1.20.1290.10">
    <property type="entry name" value="AhpD-like"/>
    <property type="match status" value="1"/>
</dbReference>
<name>V4Q4N3_STUCH</name>
<dbReference type="Proteomes" id="UP000017822">
    <property type="component" value="Unassembled WGS sequence"/>
</dbReference>
<dbReference type="SUPFAM" id="SSF69118">
    <property type="entry name" value="AhpD-like"/>
    <property type="match status" value="1"/>
</dbReference>
<dbReference type="Pfam" id="PF02627">
    <property type="entry name" value="CMD"/>
    <property type="match status" value="1"/>
</dbReference>
<protein>
    <recommendedName>
        <fullName evidence="1">Carboxymuconolactone decarboxylase-like domain-containing protein</fullName>
    </recommendedName>
</protein>
<dbReference type="PATRIC" id="fig|1263865.4.peg.3802"/>
<comment type="caution">
    <text evidence="2">The sequence shown here is derived from an EMBL/GenBank/DDBJ whole genome shotgun (WGS) entry which is preliminary data.</text>
</comment>
<sequence length="190" mass="20704">MLSEYPLTLPALSLETSTPRGAEVLQKAKAQVGFIPNMYANMVHSPGLLETYLDGYAAFRTESGFTPAEQEVIFLVISRENGCEYCVSAHSFLADMKSGLAADVTNAIRDGNPIADAKLAALAEFTRTLFHTRGLPTKAAVEAFLGAGYSERQILEIVLALAVKTLSNYANHLFHTPLDEMFSGRAWTQK</sequence>
<dbReference type="InterPro" id="IPR004675">
    <property type="entry name" value="AhpD_core"/>
</dbReference>
<proteinExistence type="predicted"/>
<dbReference type="GO" id="GO:0051920">
    <property type="term" value="F:peroxiredoxin activity"/>
    <property type="evidence" value="ECO:0007669"/>
    <property type="project" value="InterPro"/>
</dbReference>
<dbReference type="PANTHER" id="PTHR35446">
    <property type="entry name" value="SI:CH211-175M2.5"/>
    <property type="match status" value="1"/>
</dbReference>
<accession>V4Q4N3</accession>
<dbReference type="RefSeq" id="WP_023446571.1">
    <property type="nucleotide sequence ID" value="NZ_AOFQ01000059.1"/>
</dbReference>
<evidence type="ECO:0000259" key="1">
    <source>
        <dbReference type="Pfam" id="PF02627"/>
    </source>
</evidence>
<dbReference type="PANTHER" id="PTHR35446:SF3">
    <property type="entry name" value="CMD DOMAIN-CONTAINING PROTEIN"/>
    <property type="match status" value="1"/>
</dbReference>
<dbReference type="NCBIfam" id="TIGR00778">
    <property type="entry name" value="ahpD_dom"/>
    <property type="match status" value="1"/>
</dbReference>
<organism evidence="2 3">
    <name type="scientific">Stutzerimonas chloritidismutans AW-1</name>
    <dbReference type="NCBI Taxonomy" id="1263865"/>
    <lineage>
        <taxon>Bacteria</taxon>
        <taxon>Pseudomonadati</taxon>
        <taxon>Pseudomonadota</taxon>
        <taxon>Gammaproteobacteria</taxon>
        <taxon>Pseudomonadales</taxon>
        <taxon>Pseudomonadaceae</taxon>
        <taxon>Stutzerimonas</taxon>
    </lineage>
</organism>
<feature type="domain" description="Carboxymuconolactone decarboxylase-like" evidence="1">
    <location>
        <begin position="53"/>
        <end position="116"/>
    </location>
</feature>
<evidence type="ECO:0000313" key="2">
    <source>
        <dbReference type="EMBL" id="ESQ97659.1"/>
    </source>
</evidence>
<gene>
    <name evidence="2" type="ORF">F753_19735</name>
</gene>
<dbReference type="InterPro" id="IPR003779">
    <property type="entry name" value="CMD-like"/>
</dbReference>
<evidence type="ECO:0000313" key="3">
    <source>
        <dbReference type="Proteomes" id="UP000017822"/>
    </source>
</evidence>